<keyword evidence="2" id="KW-0812">Transmembrane</keyword>
<keyword evidence="2" id="KW-0472">Membrane</keyword>
<accession>A0ABW3CZ90</accession>
<feature type="transmembrane region" description="Helical" evidence="2">
    <location>
        <begin position="45"/>
        <end position="62"/>
    </location>
</feature>
<organism evidence="3 4">
    <name type="scientific">Sungkyunkwania multivorans</name>
    <dbReference type="NCBI Taxonomy" id="1173618"/>
    <lineage>
        <taxon>Bacteria</taxon>
        <taxon>Pseudomonadati</taxon>
        <taxon>Bacteroidota</taxon>
        <taxon>Flavobacteriia</taxon>
        <taxon>Flavobacteriales</taxon>
        <taxon>Flavobacteriaceae</taxon>
        <taxon>Sungkyunkwania</taxon>
    </lineage>
</organism>
<sequence>MFKNPFSFEGRIRRTEFGLSLIIYLVAYFIIIFASGAMAQVGDGQLGLVGLILFLPAFWFFIAQAAKRCHDVGSSGWYQLIPFYNLYILFADGEAGANKWGPNPKGEGNHEEINEIGKIDQA</sequence>
<comment type="caution">
    <text evidence="3">The sequence shown here is derived from an EMBL/GenBank/DDBJ whole genome shotgun (WGS) entry which is preliminary data.</text>
</comment>
<dbReference type="Proteomes" id="UP001596978">
    <property type="component" value="Unassembled WGS sequence"/>
</dbReference>
<name>A0ABW3CZ90_9FLAO</name>
<keyword evidence="2" id="KW-1133">Transmembrane helix</keyword>
<protein>
    <submittedName>
        <fullName evidence="3">DUF805 domain-containing protein</fullName>
    </submittedName>
</protein>
<dbReference type="EMBL" id="JBHTJH010000017">
    <property type="protein sequence ID" value="MFD0862855.1"/>
    <property type="molecule type" value="Genomic_DNA"/>
</dbReference>
<proteinExistence type="predicted"/>
<evidence type="ECO:0000313" key="4">
    <source>
        <dbReference type="Proteomes" id="UP001596978"/>
    </source>
</evidence>
<keyword evidence="4" id="KW-1185">Reference proteome</keyword>
<gene>
    <name evidence="3" type="ORF">ACFQ1M_11635</name>
</gene>
<feature type="compositionally biased region" description="Basic and acidic residues" evidence="1">
    <location>
        <begin position="107"/>
        <end position="122"/>
    </location>
</feature>
<feature type="transmembrane region" description="Helical" evidence="2">
    <location>
        <begin position="21"/>
        <end position="39"/>
    </location>
</feature>
<dbReference type="PANTHER" id="PTHR34980">
    <property type="entry name" value="INNER MEMBRANE PROTEIN-RELATED-RELATED"/>
    <property type="match status" value="1"/>
</dbReference>
<evidence type="ECO:0000256" key="2">
    <source>
        <dbReference type="SAM" id="Phobius"/>
    </source>
</evidence>
<evidence type="ECO:0000256" key="1">
    <source>
        <dbReference type="SAM" id="MobiDB-lite"/>
    </source>
</evidence>
<dbReference type="RefSeq" id="WP_386408380.1">
    <property type="nucleotide sequence ID" value="NZ_JBHTJH010000017.1"/>
</dbReference>
<dbReference type="InterPro" id="IPR008523">
    <property type="entry name" value="DUF805"/>
</dbReference>
<reference evidence="4" key="1">
    <citation type="journal article" date="2019" name="Int. J. Syst. Evol. Microbiol.">
        <title>The Global Catalogue of Microorganisms (GCM) 10K type strain sequencing project: providing services to taxonomists for standard genome sequencing and annotation.</title>
        <authorList>
            <consortium name="The Broad Institute Genomics Platform"/>
            <consortium name="The Broad Institute Genome Sequencing Center for Infectious Disease"/>
            <person name="Wu L."/>
            <person name="Ma J."/>
        </authorList>
    </citation>
    <scope>NUCLEOTIDE SEQUENCE [LARGE SCALE GENOMIC DNA]</scope>
    <source>
        <strain evidence="4">CCUG 62952</strain>
    </source>
</reference>
<evidence type="ECO:0000313" key="3">
    <source>
        <dbReference type="EMBL" id="MFD0862855.1"/>
    </source>
</evidence>
<feature type="region of interest" description="Disordered" evidence="1">
    <location>
        <begin position="100"/>
        <end position="122"/>
    </location>
</feature>
<dbReference type="Pfam" id="PF05656">
    <property type="entry name" value="DUF805"/>
    <property type="match status" value="1"/>
</dbReference>
<dbReference type="PANTHER" id="PTHR34980:SF3">
    <property type="entry name" value="BLR8105 PROTEIN"/>
    <property type="match status" value="1"/>
</dbReference>